<reference evidence="2 3" key="1">
    <citation type="submission" date="2024-05" db="EMBL/GenBank/DDBJ databases">
        <title>Burkholderia sp. Nov. a novel bacteria isolated from rhizosphere soil of Camellia sinensis.</title>
        <authorList>
            <person name="Dong Y."/>
        </authorList>
    </citation>
    <scope>NUCLEOTIDE SEQUENCE [LARGE SCALE GENOMIC DNA]</scope>
    <source>
        <strain evidence="2 3">GS2Y</strain>
    </source>
</reference>
<keyword evidence="3" id="KW-1185">Reference proteome</keyword>
<name>A0ABU9WMZ5_9BURK</name>
<evidence type="ECO:0000313" key="2">
    <source>
        <dbReference type="EMBL" id="MEN2473129.1"/>
    </source>
</evidence>
<keyword evidence="1" id="KW-1133">Transmembrane helix</keyword>
<dbReference type="RefSeq" id="WP_343493805.1">
    <property type="nucleotide sequence ID" value="NZ_JBCPYA010000011.1"/>
</dbReference>
<dbReference type="EMBL" id="JBCPYA010000011">
    <property type="protein sequence ID" value="MEN2473129.1"/>
    <property type="molecule type" value="Genomic_DNA"/>
</dbReference>
<proteinExistence type="predicted"/>
<comment type="caution">
    <text evidence="2">The sequence shown here is derived from an EMBL/GenBank/DDBJ whole genome shotgun (WGS) entry which is preliminary data.</text>
</comment>
<keyword evidence="1" id="KW-0812">Transmembrane</keyword>
<feature type="transmembrane region" description="Helical" evidence="1">
    <location>
        <begin position="61"/>
        <end position="82"/>
    </location>
</feature>
<organism evidence="2 3">
    <name type="scientific">Burkholderia theae</name>
    <dbReference type="NCBI Taxonomy" id="3143496"/>
    <lineage>
        <taxon>Bacteria</taxon>
        <taxon>Pseudomonadati</taxon>
        <taxon>Pseudomonadota</taxon>
        <taxon>Betaproteobacteria</taxon>
        <taxon>Burkholderiales</taxon>
        <taxon>Burkholderiaceae</taxon>
        <taxon>Burkholderia</taxon>
    </lineage>
</organism>
<feature type="transmembrane region" description="Helical" evidence="1">
    <location>
        <begin position="29"/>
        <end position="49"/>
    </location>
</feature>
<accession>A0ABU9WMZ5</accession>
<keyword evidence="1" id="KW-0472">Membrane</keyword>
<feature type="transmembrane region" description="Helical" evidence="1">
    <location>
        <begin position="198"/>
        <end position="219"/>
    </location>
</feature>
<gene>
    <name evidence="2" type="ORF">VOI36_24760</name>
</gene>
<protein>
    <submittedName>
        <fullName evidence="2">Uncharacterized protein</fullName>
    </submittedName>
</protein>
<dbReference type="Proteomes" id="UP001466933">
    <property type="component" value="Unassembled WGS sequence"/>
</dbReference>
<evidence type="ECO:0000313" key="3">
    <source>
        <dbReference type="Proteomes" id="UP001466933"/>
    </source>
</evidence>
<evidence type="ECO:0000256" key="1">
    <source>
        <dbReference type="SAM" id="Phobius"/>
    </source>
</evidence>
<sequence>MNDSNMPPKPSTVATSARLNEIMSNHVRSFLIIFLFGNLLWMFFVALSVGFNRDFWRIQGAAGLLSGASMITGALLGFVFGIPRSTAIGSSPTSAPAVVAPQTVARVAADLPPDVNRLQNADPQQGGGQFTDTTALITQSQHANASLAVVPNTNLEQISDWLTKVLVGVGLTQVGKLPHFMNILESKLTPALSPLPNGGIIGISICVAFGVGGFVWAYFESRTSLMHVFGDN</sequence>